<feature type="compositionally biased region" description="Basic and acidic residues" evidence="1">
    <location>
        <begin position="80"/>
        <end position="90"/>
    </location>
</feature>
<reference evidence="2" key="1">
    <citation type="submission" date="2020-02" db="EMBL/GenBank/DDBJ databases">
        <authorList>
            <person name="Meier V. D."/>
        </authorList>
    </citation>
    <scope>NUCLEOTIDE SEQUENCE</scope>
    <source>
        <strain evidence="2">AVDCRST_MAG88</strain>
    </source>
</reference>
<feature type="compositionally biased region" description="Low complexity" evidence="1">
    <location>
        <begin position="138"/>
        <end position="147"/>
    </location>
</feature>
<evidence type="ECO:0000256" key="1">
    <source>
        <dbReference type="SAM" id="MobiDB-lite"/>
    </source>
</evidence>
<accession>A0A6J4V789</accession>
<feature type="non-terminal residue" evidence="2">
    <location>
        <position position="179"/>
    </location>
</feature>
<gene>
    <name evidence="2" type="ORF">AVDCRST_MAG88-2301</name>
</gene>
<proteinExistence type="predicted"/>
<dbReference type="AlphaFoldDB" id="A0A6J4V789"/>
<feature type="compositionally biased region" description="Basic residues" evidence="1">
    <location>
        <begin position="62"/>
        <end position="79"/>
    </location>
</feature>
<protein>
    <submittedName>
        <fullName evidence="2">Uncharacterized protein</fullName>
    </submittedName>
</protein>
<name>A0A6J4V789_9BACT</name>
<dbReference type="EMBL" id="CADCWM010000586">
    <property type="protein sequence ID" value="CAA9570659.1"/>
    <property type="molecule type" value="Genomic_DNA"/>
</dbReference>
<organism evidence="2">
    <name type="scientific">uncultured Thermomicrobiales bacterium</name>
    <dbReference type="NCBI Taxonomy" id="1645740"/>
    <lineage>
        <taxon>Bacteria</taxon>
        <taxon>Pseudomonadati</taxon>
        <taxon>Thermomicrobiota</taxon>
        <taxon>Thermomicrobia</taxon>
        <taxon>Thermomicrobiales</taxon>
        <taxon>environmental samples</taxon>
    </lineage>
</organism>
<feature type="non-terminal residue" evidence="2">
    <location>
        <position position="1"/>
    </location>
</feature>
<feature type="compositionally biased region" description="Low complexity" evidence="1">
    <location>
        <begin position="109"/>
        <end position="128"/>
    </location>
</feature>
<feature type="region of interest" description="Disordered" evidence="1">
    <location>
        <begin position="1"/>
        <end position="179"/>
    </location>
</feature>
<evidence type="ECO:0000313" key="2">
    <source>
        <dbReference type="EMBL" id="CAA9570659.1"/>
    </source>
</evidence>
<sequence length="179" mass="18842">GDRCWCGHPQRGGGGHARALTASRGWGAGDLQRGHPAGGRLPDGGDRAPVHLPGGRTGIARRDRHRPQPGRVCPRRARHLPGDRVRDLRAHPGHPAGGRGRPGHRRPRPAQLLRGGRGAGRLPLGPVRGADHQRRAARAGGPADRCGQPPLSRAGHPAAPAPGERPLRAQRSGAGEHRL</sequence>